<protein>
    <recommendedName>
        <fullName evidence="4">Ubiquitin-like protease family profile domain-containing protein</fullName>
    </recommendedName>
</protein>
<comment type="similarity">
    <text evidence="1">Belongs to the peptidase C48 family.</text>
</comment>
<sequence>MVKIGAIEVKDVDLKSLGKGKLKDNVIQGFIPHLLSIYDGESKVGSIDCTVLGQALSFPSTYELPGSVKNALREKETVFGIYNKNDHWNLLLIFPKQKQLWLANPTGEGTMETENVVRTWESVMASNFNESTSWTMYSQQHAVQEDAVSCGVFCLKFLESFLQSRTLPSKGSFGSKDVLAYRQKIGSQLLRSGGYDTWTGKLCRICGREDPPKCNFSSVPKLTNWVECENCIPKRWFHLLCLGSDSSAEKEMSFDCNKEIKVAAKLSLKEGQLLLKRRTNKRIKVCGKRRNGCTKGDISKLPLESPRDLIFMKKERRPKRDKHWSSVDENDYVMAYVHYHIECAVQSSNNIVLAEDVNITEEERVFLNGKGFIL</sequence>
<dbReference type="SUPFAM" id="SSF54001">
    <property type="entry name" value="Cysteine proteinases"/>
    <property type="match status" value="1"/>
</dbReference>
<dbReference type="InterPro" id="IPR038765">
    <property type="entry name" value="Papain-like_cys_pep_sf"/>
</dbReference>
<evidence type="ECO:0000313" key="5">
    <source>
        <dbReference type="EnsemblMetazoa" id="CLYHEMP003866.1"/>
    </source>
</evidence>
<dbReference type="EnsemblMetazoa" id="CLYHEMT003866.1">
    <property type="protein sequence ID" value="CLYHEMP003866.1"/>
    <property type="gene ID" value="CLYHEMG003866"/>
</dbReference>
<dbReference type="GO" id="GO:0006508">
    <property type="term" value="P:proteolysis"/>
    <property type="evidence" value="ECO:0007669"/>
    <property type="project" value="UniProtKB-KW"/>
</dbReference>
<dbReference type="InterPro" id="IPR003653">
    <property type="entry name" value="Peptidase_C48_C"/>
</dbReference>
<dbReference type="Gene3D" id="3.40.395.10">
    <property type="entry name" value="Adenoviral Proteinase, Chain A"/>
    <property type="match status" value="1"/>
</dbReference>
<evidence type="ECO:0000259" key="4">
    <source>
        <dbReference type="Pfam" id="PF02902"/>
    </source>
</evidence>
<proteinExistence type="inferred from homology"/>
<evidence type="ECO:0000256" key="2">
    <source>
        <dbReference type="ARBA" id="ARBA00022670"/>
    </source>
</evidence>
<reference evidence="5" key="1">
    <citation type="submission" date="2021-01" db="UniProtKB">
        <authorList>
            <consortium name="EnsemblMetazoa"/>
        </authorList>
    </citation>
    <scope>IDENTIFICATION</scope>
</reference>
<feature type="domain" description="Ubiquitin-like protease family profile" evidence="4">
    <location>
        <begin position="70"/>
        <end position="186"/>
    </location>
</feature>
<dbReference type="InterPro" id="IPR013083">
    <property type="entry name" value="Znf_RING/FYVE/PHD"/>
</dbReference>
<dbReference type="OrthoDB" id="413122at2759"/>
<evidence type="ECO:0000256" key="3">
    <source>
        <dbReference type="ARBA" id="ARBA00022801"/>
    </source>
</evidence>
<dbReference type="Pfam" id="PF02902">
    <property type="entry name" value="Peptidase_C48"/>
    <property type="match status" value="1"/>
</dbReference>
<dbReference type="Gene3D" id="3.30.40.10">
    <property type="entry name" value="Zinc/RING finger domain, C3HC4 (zinc finger)"/>
    <property type="match status" value="1"/>
</dbReference>
<keyword evidence="3" id="KW-0378">Hydrolase</keyword>
<keyword evidence="2" id="KW-0645">Protease</keyword>
<evidence type="ECO:0000256" key="1">
    <source>
        <dbReference type="ARBA" id="ARBA00005234"/>
    </source>
</evidence>
<organism evidence="5 6">
    <name type="scientific">Clytia hemisphaerica</name>
    <dbReference type="NCBI Taxonomy" id="252671"/>
    <lineage>
        <taxon>Eukaryota</taxon>
        <taxon>Metazoa</taxon>
        <taxon>Cnidaria</taxon>
        <taxon>Hydrozoa</taxon>
        <taxon>Hydroidolina</taxon>
        <taxon>Leptothecata</taxon>
        <taxon>Obeliida</taxon>
        <taxon>Clytiidae</taxon>
        <taxon>Clytia</taxon>
    </lineage>
</organism>
<dbReference type="GO" id="GO:0008234">
    <property type="term" value="F:cysteine-type peptidase activity"/>
    <property type="evidence" value="ECO:0007669"/>
    <property type="project" value="InterPro"/>
</dbReference>
<name>A0A7M5UPT6_9CNID</name>
<keyword evidence="6" id="KW-1185">Reference proteome</keyword>
<dbReference type="Proteomes" id="UP000594262">
    <property type="component" value="Unplaced"/>
</dbReference>
<accession>A0A7M5UPT6</accession>
<evidence type="ECO:0000313" key="6">
    <source>
        <dbReference type="Proteomes" id="UP000594262"/>
    </source>
</evidence>
<dbReference type="AlphaFoldDB" id="A0A7M5UPT6"/>